<reference evidence="1" key="1">
    <citation type="submission" date="2014-12" db="EMBL/GenBank/DDBJ databases">
        <title>Insight into the proteome of Arion vulgaris.</title>
        <authorList>
            <person name="Aradska J."/>
            <person name="Bulat T."/>
            <person name="Smidak R."/>
            <person name="Sarate P."/>
            <person name="Gangsoo J."/>
            <person name="Sialana F."/>
            <person name="Bilban M."/>
            <person name="Lubec G."/>
        </authorList>
    </citation>
    <scope>NUCLEOTIDE SEQUENCE</scope>
    <source>
        <tissue evidence="1">Skin</tissue>
    </source>
</reference>
<dbReference type="EMBL" id="HACG01001395">
    <property type="protein sequence ID" value="CEK48260.1"/>
    <property type="molecule type" value="Transcribed_RNA"/>
</dbReference>
<accession>A0A0B6XY77</accession>
<sequence length="90" mass="10329">MECMSIKDWMNRDDDIEVAHSAPASSPSFLSSNVWRRALSFPETGVFKNIPLVIKARSRSEPEALNNFEFDLSQNNYFFKELNKKVKGCP</sequence>
<feature type="non-terminal residue" evidence="1">
    <location>
        <position position="90"/>
    </location>
</feature>
<evidence type="ECO:0000313" key="1">
    <source>
        <dbReference type="EMBL" id="CEK48260.1"/>
    </source>
</evidence>
<protein>
    <submittedName>
        <fullName evidence="1">Uncharacterized protein</fullName>
    </submittedName>
</protein>
<organism evidence="1">
    <name type="scientific">Arion vulgaris</name>
    <dbReference type="NCBI Taxonomy" id="1028688"/>
    <lineage>
        <taxon>Eukaryota</taxon>
        <taxon>Metazoa</taxon>
        <taxon>Spiralia</taxon>
        <taxon>Lophotrochozoa</taxon>
        <taxon>Mollusca</taxon>
        <taxon>Gastropoda</taxon>
        <taxon>Heterobranchia</taxon>
        <taxon>Euthyneura</taxon>
        <taxon>Panpulmonata</taxon>
        <taxon>Eupulmonata</taxon>
        <taxon>Stylommatophora</taxon>
        <taxon>Helicina</taxon>
        <taxon>Arionoidea</taxon>
        <taxon>Arionidae</taxon>
        <taxon>Arion</taxon>
    </lineage>
</organism>
<dbReference type="AlphaFoldDB" id="A0A0B6XY77"/>
<proteinExistence type="predicted"/>
<gene>
    <name evidence="1" type="primary">ORF3492</name>
</gene>
<name>A0A0B6XY77_9EUPU</name>